<comment type="caution">
    <text evidence="1">The sequence shown here is derived from an EMBL/GenBank/DDBJ whole genome shotgun (WGS) entry which is preliminary data.</text>
</comment>
<organism evidence="1 2">
    <name type="scientific">Alteromonas sediminis</name>
    <dbReference type="NCBI Taxonomy" id="2259342"/>
    <lineage>
        <taxon>Bacteria</taxon>
        <taxon>Pseudomonadati</taxon>
        <taxon>Pseudomonadota</taxon>
        <taxon>Gammaproteobacteria</taxon>
        <taxon>Alteromonadales</taxon>
        <taxon>Alteromonadaceae</taxon>
        <taxon>Alteromonas/Salinimonas group</taxon>
        <taxon>Alteromonas</taxon>
    </lineage>
</organism>
<keyword evidence="2" id="KW-1185">Reference proteome</keyword>
<evidence type="ECO:0000313" key="2">
    <source>
        <dbReference type="Proteomes" id="UP000275281"/>
    </source>
</evidence>
<dbReference type="SUPFAM" id="SSF158682">
    <property type="entry name" value="TerB-like"/>
    <property type="match status" value="1"/>
</dbReference>
<sequence length="131" mass="14777">MQLSQLQHFNQALIQMSVLLYQVDRKVTLTEQEALDSLVESLDWQSPISCEAFKTEAIFQARKALDVGEGRAMLKNLKDDLMYDPDTAMEVAYMITGVDGERSDDEAEMLHFLTHKLLAKALTEGAVLPEE</sequence>
<gene>
    <name evidence="1" type="ORF">DRW07_03565</name>
</gene>
<accession>A0A3N5YF09</accession>
<name>A0A3N5YF09_9ALTE</name>
<dbReference type="AlphaFoldDB" id="A0A3N5YF09"/>
<dbReference type="Gene3D" id="1.10.3680.10">
    <property type="entry name" value="TerB-like"/>
    <property type="match status" value="1"/>
</dbReference>
<proteinExistence type="predicted"/>
<dbReference type="RefSeq" id="WP_124026496.1">
    <property type="nucleotide sequence ID" value="NZ_JBHRSN010000005.1"/>
</dbReference>
<dbReference type="InterPro" id="IPR029024">
    <property type="entry name" value="TerB-like"/>
</dbReference>
<evidence type="ECO:0000313" key="1">
    <source>
        <dbReference type="EMBL" id="RPJ68495.1"/>
    </source>
</evidence>
<protein>
    <submittedName>
        <fullName evidence="1">TerB family tellurite resistance protein</fullName>
    </submittedName>
</protein>
<dbReference type="EMBL" id="RPOK01000001">
    <property type="protein sequence ID" value="RPJ68495.1"/>
    <property type="molecule type" value="Genomic_DNA"/>
</dbReference>
<dbReference type="OrthoDB" id="6334294at2"/>
<dbReference type="Proteomes" id="UP000275281">
    <property type="component" value="Unassembled WGS sequence"/>
</dbReference>
<reference evidence="1 2" key="1">
    <citation type="submission" date="2018-11" db="EMBL/GenBank/DDBJ databases">
        <authorList>
            <person name="Ye M.-Q."/>
            <person name="Du Z.-J."/>
        </authorList>
    </citation>
    <scope>NUCLEOTIDE SEQUENCE [LARGE SCALE GENOMIC DNA]</scope>
    <source>
        <strain evidence="1 2">U0105</strain>
    </source>
</reference>